<dbReference type="Proteomes" id="UP001217776">
    <property type="component" value="Unassembled WGS sequence"/>
</dbReference>
<dbReference type="Gene3D" id="3.40.50.1820">
    <property type="entry name" value="alpha/beta hydrolase"/>
    <property type="match status" value="1"/>
</dbReference>
<dbReference type="GO" id="GO:0006508">
    <property type="term" value="P:proteolysis"/>
    <property type="evidence" value="ECO:0007669"/>
    <property type="project" value="InterPro"/>
</dbReference>
<dbReference type="RefSeq" id="WP_224200527.1">
    <property type="nucleotide sequence ID" value="NZ_BAABXH010000001.1"/>
</dbReference>
<evidence type="ECO:0000313" key="5">
    <source>
        <dbReference type="EMBL" id="MDC2236577.1"/>
    </source>
</evidence>
<evidence type="ECO:0000313" key="6">
    <source>
        <dbReference type="EMBL" id="UYU65630.1"/>
    </source>
</evidence>
<evidence type="ECO:0000313" key="7">
    <source>
        <dbReference type="Proteomes" id="UP001156218"/>
    </source>
</evidence>
<gene>
    <name evidence="6" type="ORF">KQP68_18910</name>
    <name evidence="5" type="ORF">PO127_12580</name>
</gene>
<dbReference type="SUPFAM" id="SSF53474">
    <property type="entry name" value="alpha/beta-Hydrolases"/>
    <property type="match status" value="1"/>
</dbReference>
<organism evidence="5 8">
    <name type="scientific">Bacteroides thetaiotaomicron</name>
    <dbReference type="NCBI Taxonomy" id="818"/>
    <lineage>
        <taxon>Bacteria</taxon>
        <taxon>Pseudomonadati</taxon>
        <taxon>Bacteroidota</taxon>
        <taxon>Bacteroidia</taxon>
        <taxon>Bacteroidales</taxon>
        <taxon>Bacteroidaceae</taxon>
        <taxon>Bacteroides</taxon>
    </lineage>
</organism>
<dbReference type="InterPro" id="IPR029058">
    <property type="entry name" value="AB_hydrolase_fold"/>
</dbReference>
<dbReference type="Proteomes" id="UP001156218">
    <property type="component" value="Chromosome"/>
</dbReference>
<comment type="similarity">
    <text evidence="1">Belongs to the 'GDXG' lipolytic enzyme family.</text>
</comment>
<evidence type="ECO:0000313" key="8">
    <source>
        <dbReference type="Proteomes" id="UP001217776"/>
    </source>
</evidence>
<feature type="domain" description="Peptidase S9 prolyl oligopeptidase catalytic" evidence="3">
    <location>
        <begin position="219"/>
        <end position="287"/>
    </location>
</feature>
<dbReference type="Pfam" id="PF00326">
    <property type="entry name" value="Peptidase_S9"/>
    <property type="match status" value="1"/>
</dbReference>
<reference evidence="6 7" key="1">
    <citation type="submission" date="2021-06" db="EMBL/GenBank/DDBJ databases">
        <title>Interrogation of the integrated mobile genetic elements in gut-associated Bacteroides with a consensus prediction approach.</title>
        <authorList>
            <person name="Campbell D.E."/>
            <person name="Leigh J.R."/>
            <person name="Kim T."/>
            <person name="England W."/>
            <person name="Whitaker R.J."/>
            <person name="Degnan P.H."/>
        </authorList>
    </citation>
    <scope>NUCLEOTIDE SEQUENCE [LARGE SCALE GENOMIC DNA]</scope>
    <source>
        <strain evidence="6 7">WAL8669</strain>
    </source>
</reference>
<keyword evidence="2 5" id="KW-0378">Hydrolase</keyword>
<reference evidence="5" key="2">
    <citation type="submission" date="2022-10" db="EMBL/GenBank/DDBJ databases">
        <title>Human gut microbiome strain richness.</title>
        <authorList>
            <person name="Chen-Liaw A."/>
        </authorList>
    </citation>
    <scope>NUCLEOTIDE SEQUENCE</scope>
    <source>
        <strain evidence="5">1001283st1_A3_1001283B150304_161114</strain>
    </source>
</reference>
<dbReference type="EMBL" id="CP083680">
    <property type="protein sequence ID" value="UYU65630.1"/>
    <property type="molecule type" value="Genomic_DNA"/>
</dbReference>
<dbReference type="Pfam" id="PF20434">
    <property type="entry name" value="BD-FAE"/>
    <property type="match status" value="1"/>
</dbReference>
<dbReference type="GO" id="GO:0004806">
    <property type="term" value="F:triacylglycerol lipase activity"/>
    <property type="evidence" value="ECO:0007669"/>
    <property type="project" value="TreeGrafter"/>
</dbReference>
<sequence length="309" mass="34488">MTDINKPVNLNEMIKSIIMRIKLIRCIELKAIVTLSLVLINSGNLLIGSNLFIRDNNDLSADTILRYNHYPTGKLYVYYSKDQTNQSSPAVIFFFGGGWNSGSPKQFESQASYLNKYGVTVVLADYRTQKNAGTTPKEALMDAKSAMRYLKQHAMSIHVDPDKILAGGGSAGGHLAAATAFCHQINNPEDDLNVSSIPKALILFNPVIDNGPHGYGFDRVKDYYRDFSPIHNIKKDAPPAIFFLGSEDNIVLLETALKFKKKMEHVGSRCDLLLYPGQKHGFFNAKFEEFFEKTMSATVVFLKSLGYIK</sequence>
<evidence type="ECO:0000259" key="4">
    <source>
        <dbReference type="Pfam" id="PF20434"/>
    </source>
</evidence>
<feature type="domain" description="BD-FAE-like" evidence="4">
    <location>
        <begin position="79"/>
        <end position="192"/>
    </location>
</feature>
<dbReference type="PANTHER" id="PTHR48081">
    <property type="entry name" value="AB HYDROLASE SUPERFAMILY PROTEIN C4A8.06C"/>
    <property type="match status" value="1"/>
</dbReference>
<evidence type="ECO:0000259" key="3">
    <source>
        <dbReference type="Pfam" id="PF00326"/>
    </source>
</evidence>
<evidence type="ECO:0000256" key="1">
    <source>
        <dbReference type="ARBA" id="ARBA00010515"/>
    </source>
</evidence>
<dbReference type="GeneID" id="60924282"/>
<dbReference type="GO" id="GO:0008236">
    <property type="term" value="F:serine-type peptidase activity"/>
    <property type="evidence" value="ECO:0007669"/>
    <property type="project" value="InterPro"/>
</dbReference>
<dbReference type="InterPro" id="IPR049492">
    <property type="entry name" value="BD-FAE-like_dom"/>
</dbReference>
<proteinExistence type="inferred from homology"/>
<protein>
    <submittedName>
        <fullName evidence="5">Alpha/beta hydrolase</fullName>
    </submittedName>
</protein>
<dbReference type="PANTHER" id="PTHR48081:SF30">
    <property type="entry name" value="ACETYL-HYDROLASE LIPR-RELATED"/>
    <property type="match status" value="1"/>
</dbReference>
<evidence type="ECO:0000256" key="2">
    <source>
        <dbReference type="ARBA" id="ARBA00022801"/>
    </source>
</evidence>
<dbReference type="InterPro" id="IPR001375">
    <property type="entry name" value="Peptidase_S9_cat"/>
</dbReference>
<name>A0AAP3SFR1_BACT4</name>
<dbReference type="EMBL" id="JAQNVG010000018">
    <property type="protein sequence ID" value="MDC2236577.1"/>
    <property type="molecule type" value="Genomic_DNA"/>
</dbReference>
<dbReference type="AlphaFoldDB" id="A0AAP3SFR1"/>
<dbReference type="InterPro" id="IPR050300">
    <property type="entry name" value="GDXG_lipolytic_enzyme"/>
</dbReference>
<accession>A0AAP3SFR1</accession>